<feature type="transmembrane region" description="Helical" evidence="1">
    <location>
        <begin position="245"/>
        <end position="267"/>
    </location>
</feature>
<organism evidence="2 3">
    <name type="scientific">Gemmiger gallinarum</name>
    <dbReference type="NCBI Taxonomy" id="2779354"/>
    <lineage>
        <taxon>Bacteria</taxon>
        <taxon>Bacillati</taxon>
        <taxon>Bacillota</taxon>
        <taxon>Clostridia</taxon>
        <taxon>Eubacteriales</taxon>
        <taxon>Gemmiger</taxon>
    </lineage>
</organism>
<keyword evidence="1" id="KW-0812">Transmembrane</keyword>
<keyword evidence="1" id="KW-0472">Membrane</keyword>
<evidence type="ECO:0008006" key="4">
    <source>
        <dbReference type="Google" id="ProtNLM"/>
    </source>
</evidence>
<dbReference type="RefSeq" id="WP_193502203.1">
    <property type="nucleotide sequence ID" value="NZ_JADCKC010000003.1"/>
</dbReference>
<sequence>MLTDFLPHKPDPRRWFASERTELSAMKRPATAATLLLAVLFVFQLGFLCWCNLTQWQSHLDGDSSTQIVKVLEIWKAGSLSLSNWNDTTTLLLDMPLSLAAALMPLFRDPFLSYGVSNIIWLILFVYGIWQLLRRAGCTIALRLLALFLILTPYSYTEVLGYANCLLVQSAYYLVRAVYMVYLLYSLMQLYRKERGFGHLITWLFTMGLGAWIGMSSGTFMLLLVLLPVIAGFVVRAFAADRPRLLLSSGSVFLILNLLGFGAGYFVQRNVVHFSSRDSIIAWNSYTEFLSNLSKVIQGYLKLTNALPADGGVMILSSEGIAFGIAFVVSMVILAGTLLCLWRISHAPSAACHAAGNERGLLFSALLSIVGVDTLILVGASLAYGELVYESRYLIFLLIASVLLLPLCLPWLKRAGGLYVPVLFLVTALCVVNAFLCDAGYVSHPSYDFSYAKTVTNALNAAYPDVKIVYMVTDDHDRKVLRTADSNKVYRMVTGNYNPGDYTYYNDGTGLEAGSLLLATDAQYAAMPAELSSRFVKTDMPQFWLYLDKTGYSTNDPQPYSVYYCADGGIDLTSLPVTD</sequence>
<feature type="transmembrane region" description="Helical" evidence="1">
    <location>
        <begin position="111"/>
        <end position="130"/>
    </location>
</feature>
<keyword evidence="1" id="KW-1133">Transmembrane helix</keyword>
<evidence type="ECO:0000313" key="2">
    <source>
        <dbReference type="EMBL" id="MBE5038200.1"/>
    </source>
</evidence>
<dbReference type="Proteomes" id="UP000768567">
    <property type="component" value="Unassembled WGS sequence"/>
</dbReference>
<evidence type="ECO:0000256" key="1">
    <source>
        <dbReference type="SAM" id="Phobius"/>
    </source>
</evidence>
<evidence type="ECO:0000313" key="3">
    <source>
        <dbReference type="Proteomes" id="UP000768567"/>
    </source>
</evidence>
<feature type="transmembrane region" description="Helical" evidence="1">
    <location>
        <begin position="30"/>
        <end position="53"/>
    </location>
</feature>
<protein>
    <recommendedName>
        <fullName evidence="4">Glycosyltransferase RgtA/B/C/D-like domain-containing protein</fullName>
    </recommendedName>
</protein>
<dbReference type="EMBL" id="JADCKC010000003">
    <property type="protein sequence ID" value="MBE5038200.1"/>
    <property type="molecule type" value="Genomic_DNA"/>
</dbReference>
<feature type="transmembrane region" description="Helical" evidence="1">
    <location>
        <begin position="137"/>
        <end position="155"/>
    </location>
</feature>
<feature type="transmembrane region" description="Helical" evidence="1">
    <location>
        <begin position="220"/>
        <end position="238"/>
    </location>
</feature>
<feature type="transmembrane region" description="Helical" evidence="1">
    <location>
        <begin position="418"/>
        <end position="436"/>
    </location>
</feature>
<keyword evidence="3" id="KW-1185">Reference proteome</keyword>
<name>A0ABR9R611_9FIRM</name>
<feature type="transmembrane region" description="Helical" evidence="1">
    <location>
        <begin position="197"/>
        <end position="214"/>
    </location>
</feature>
<feature type="transmembrane region" description="Helical" evidence="1">
    <location>
        <begin position="161"/>
        <end position="185"/>
    </location>
</feature>
<reference evidence="2 3" key="1">
    <citation type="submission" date="2020-10" db="EMBL/GenBank/DDBJ databases">
        <title>ChiBAC.</title>
        <authorList>
            <person name="Zenner C."/>
            <person name="Hitch T.C.A."/>
            <person name="Clavel T."/>
        </authorList>
    </citation>
    <scope>NUCLEOTIDE SEQUENCE [LARGE SCALE GENOMIC DNA]</scope>
    <source>
        <strain evidence="2 3">DSM 109015</strain>
    </source>
</reference>
<feature type="transmembrane region" description="Helical" evidence="1">
    <location>
        <begin position="321"/>
        <end position="341"/>
    </location>
</feature>
<feature type="transmembrane region" description="Helical" evidence="1">
    <location>
        <begin position="361"/>
        <end position="385"/>
    </location>
</feature>
<gene>
    <name evidence="2" type="ORF">INF35_10425</name>
</gene>
<accession>A0ABR9R611</accession>
<proteinExistence type="predicted"/>
<feature type="transmembrane region" description="Helical" evidence="1">
    <location>
        <begin position="391"/>
        <end position="411"/>
    </location>
</feature>
<comment type="caution">
    <text evidence="2">The sequence shown here is derived from an EMBL/GenBank/DDBJ whole genome shotgun (WGS) entry which is preliminary data.</text>
</comment>